<dbReference type="AlphaFoldDB" id="K6YQ99"/>
<protein>
    <submittedName>
        <fullName evidence="1">Uncharacterized protein</fullName>
    </submittedName>
</protein>
<proteinExistence type="predicted"/>
<reference evidence="1 2" key="1">
    <citation type="journal article" date="2017" name="Antonie Van Leeuwenhoek">
        <title>Rhizobium rhizosphaerae sp. nov., a novel species isolated from rice rhizosphere.</title>
        <authorList>
            <person name="Zhao J.J."/>
            <person name="Zhang J."/>
            <person name="Zhang R.J."/>
            <person name="Zhang C.W."/>
            <person name="Yin H.Q."/>
            <person name="Zhang X.X."/>
        </authorList>
    </citation>
    <scope>NUCLEOTIDE SEQUENCE [LARGE SCALE GENOMIC DNA]</scope>
    <source>
        <strain evidence="1 2">KMM 241</strain>
    </source>
</reference>
<dbReference type="Proteomes" id="UP000006263">
    <property type="component" value="Unassembled WGS sequence"/>
</dbReference>
<organism evidence="1 2">
    <name type="scientific">Paraglaciecola mesophila KMM 241</name>
    <dbReference type="NCBI Taxonomy" id="1128912"/>
    <lineage>
        <taxon>Bacteria</taxon>
        <taxon>Pseudomonadati</taxon>
        <taxon>Pseudomonadota</taxon>
        <taxon>Gammaproteobacteria</taxon>
        <taxon>Alteromonadales</taxon>
        <taxon>Alteromonadaceae</taxon>
        <taxon>Paraglaciecola</taxon>
    </lineage>
</organism>
<gene>
    <name evidence="1" type="ORF">GMES_3903</name>
</gene>
<comment type="caution">
    <text evidence="1">The sequence shown here is derived from an EMBL/GenBank/DDBJ whole genome shotgun (WGS) entry which is preliminary data.</text>
</comment>
<evidence type="ECO:0000313" key="2">
    <source>
        <dbReference type="Proteomes" id="UP000006263"/>
    </source>
</evidence>
<name>K6YQ99_9ALTE</name>
<evidence type="ECO:0000313" key="1">
    <source>
        <dbReference type="EMBL" id="GAC26176.1"/>
    </source>
</evidence>
<accession>K6YQ99</accession>
<dbReference type="EMBL" id="BAEP01000075">
    <property type="protein sequence ID" value="GAC26176.1"/>
    <property type="molecule type" value="Genomic_DNA"/>
</dbReference>
<sequence>MFTPILRWGSTCPKQFVFSCVNVSDVAQCICWQMVALPAQLV</sequence>